<proteinExistence type="predicted"/>
<reference evidence="2 3" key="1">
    <citation type="journal article" date="2019" name="Mol. Ecol. Resour.">
        <title>Chromosome-level genome assembly of Triplophysa tibetana, a fish adapted to the harsh high-altitude environment of the Tibetan Plateau.</title>
        <authorList>
            <person name="Yang X."/>
            <person name="Liu H."/>
            <person name="Ma Z."/>
            <person name="Zou Y."/>
            <person name="Zou M."/>
            <person name="Mao Y."/>
            <person name="Li X."/>
            <person name="Wang H."/>
            <person name="Chen T."/>
            <person name="Wang W."/>
            <person name="Yang R."/>
        </authorList>
    </citation>
    <scope>NUCLEOTIDE SEQUENCE [LARGE SCALE GENOMIC DNA]</scope>
    <source>
        <strain evidence="2">TTIB1903HZAU</strain>
        <tissue evidence="2">Muscle</tissue>
    </source>
</reference>
<dbReference type="Proteomes" id="UP000324632">
    <property type="component" value="Chromosome 4"/>
</dbReference>
<organism evidence="2 3">
    <name type="scientific">Triplophysa tibetana</name>
    <dbReference type="NCBI Taxonomy" id="1572043"/>
    <lineage>
        <taxon>Eukaryota</taxon>
        <taxon>Metazoa</taxon>
        <taxon>Chordata</taxon>
        <taxon>Craniata</taxon>
        <taxon>Vertebrata</taxon>
        <taxon>Euteleostomi</taxon>
        <taxon>Actinopterygii</taxon>
        <taxon>Neopterygii</taxon>
        <taxon>Teleostei</taxon>
        <taxon>Ostariophysi</taxon>
        <taxon>Cypriniformes</taxon>
        <taxon>Nemacheilidae</taxon>
        <taxon>Triplophysa</taxon>
    </lineage>
</organism>
<protein>
    <submittedName>
        <fullName evidence="2">Uncharacterized protein</fullName>
    </submittedName>
</protein>
<sequence length="107" mass="12128">MVSKRVEESQATESYLVHDGPHRAPGISECFLVPESYRSEKQFLLKEQANLTLKVDSTGTAEFHGWRRCKISTVERAARQPGRCGSPQNRCGFRRPPCNPVVRERAL</sequence>
<comment type="caution">
    <text evidence="2">The sequence shown here is derived from an EMBL/GenBank/DDBJ whole genome shotgun (WGS) entry which is preliminary data.</text>
</comment>
<feature type="region of interest" description="Disordered" evidence="1">
    <location>
        <begin position="1"/>
        <end position="22"/>
    </location>
</feature>
<gene>
    <name evidence="2" type="ORF">E1301_Tti012105</name>
</gene>
<evidence type="ECO:0000256" key="1">
    <source>
        <dbReference type="SAM" id="MobiDB-lite"/>
    </source>
</evidence>
<evidence type="ECO:0000313" key="2">
    <source>
        <dbReference type="EMBL" id="KAA0722031.1"/>
    </source>
</evidence>
<name>A0A5A9PLH6_9TELE</name>
<dbReference type="AlphaFoldDB" id="A0A5A9PLH6"/>
<dbReference type="EMBL" id="SOYY01000004">
    <property type="protein sequence ID" value="KAA0722031.1"/>
    <property type="molecule type" value="Genomic_DNA"/>
</dbReference>
<keyword evidence="3" id="KW-1185">Reference proteome</keyword>
<accession>A0A5A9PLH6</accession>
<evidence type="ECO:0000313" key="3">
    <source>
        <dbReference type="Proteomes" id="UP000324632"/>
    </source>
</evidence>